<sequence length="339" mass="37076">MSSPVNLSSTGTSTDPEISRFAAWVDDLELSFENVAPSASHNTKDSSSNLPASSGSISDRSYSNVEIRPAIPTSHVDSAFNATTMFARNLKYLCKNISIPPSFKLALPSSYDRPSRPPPGFLAFFSGQIDGGLGFSIHPLMAELSALYQIPLNQFSPNSFRLMTATTMNKRLAEKETAQKRNVSMSRAPSQGTSFNPQSIQPPFPSITSAQPTEDQTPKSPRTIRPDSSRDVIKELTDSSNNPIPKKCPPSALDSSQKKSKTALLRLSEIVARGRVGFADPELINERNDLKQQVAKLKERDAKMLKILDKGKAELEEHKVALAQKDEEIGALKAVLKKF</sequence>
<organism evidence="3 4">
    <name type="scientific">Rehmannia glutinosa</name>
    <name type="common">Chinese foxglove</name>
    <dbReference type="NCBI Taxonomy" id="99300"/>
    <lineage>
        <taxon>Eukaryota</taxon>
        <taxon>Viridiplantae</taxon>
        <taxon>Streptophyta</taxon>
        <taxon>Embryophyta</taxon>
        <taxon>Tracheophyta</taxon>
        <taxon>Spermatophyta</taxon>
        <taxon>Magnoliopsida</taxon>
        <taxon>eudicotyledons</taxon>
        <taxon>Gunneridae</taxon>
        <taxon>Pentapetalae</taxon>
        <taxon>asterids</taxon>
        <taxon>lamiids</taxon>
        <taxon>Lamiales</taxon>
        <taxon>Orobanchaceae</taxon>
        <taxon>Rehmannieae</taxon>
        <taxon>Rehmannia</taxon>
    </lineage>
</organism>
<accession>A0ABR0V400</accession>
<name>A0ABR0V400_REHGL</name>
<feature type="compositionally biased region" description="Polar residues" evidence="2">
    <location>
        <begin position="206"/>
        <end position="220"/>
    </location>
</feature>
<proteinExistence type="predicted"/>
<feature type="coiled-coil region" evidence="1">
    <location>
        <begin position="280"/>
        <end position="328"/>
    </location>
</feature>
<protein>
    <submittedName>
        <fullName evidence="3">Uncharacterized protein</fullName>
    </submittedName>
</protein>
<reference evidence="3 4" key="1">
    <citation type="journal article" date="2021" name="Comput. Struct. Biotechnol. J.">
        <title>De novo genome assembly of the potent medicinal plant Rehmannia glutinosa using nanopore technology.</title>
        <authorList>
            <person name="Ma L."/>
            <person name="Dong C."/>
            <person name="Song C."/>
            <person name="Wang X."/>
            <person name="Zheng X."/>
            <person name="Niu Y."/>
            <person name="Chen S."/>
            <person name="Feng W."/>
        </authorList>
    </citation>
    <scope>NUCLEOTIDE SEQUENCE [LARGE SCALE GENOMIC DNA]</scope>
    <source>
        <strain evidence="3">DH-2019</strain>
    </source>
</reference>
<feature type="compositionally biased region" description="Polar residues" evidence="2">
    <location>
        <begin position="37"/>
        <end position="60"/>
    </location>
</feature>
<keyword evidence="1" id="KW-0175">Coiled coil</keyword>
<evidence type="ECO:0000313" key="4">
    <source>
        <dbReference type="Proteomes" id="UP001318860"/>
    </source>
</evidence>
<feature type="region of interest" description="Disordered" evidence="2">
    <location>
        <begin position="36"/>
        <end position="60"/>
    </location>
</feature>
<keyword evidence="4" id="KW-1185">Reference proteome</keyword>
<evidence type="ECO:0000313" key="3">
    <source>
        <dbReference type="EMBL" id="KAK6128786.1"/>
    </source>
</evidence>
<feature type="compositionally biased region" description="Basic and acidic residues" evidence="2">
    <location>
        <begin position="224"/>
        <end position="237"/>
    </location>
</feature>
<evidence type="ECO:0000256" key="2">
    <source>
        <dbReference type="SAM" id="MobiDB-lite"/>
    </source>
</evidence>
<feature type="compositionally biased region" description="Polar residues" evidence="2">
    <location>
        <begin position="180"/>
        <end position="199"/>
    </location>
</feature>
<gene>
    <name evidence="3" type="ORF">DH2020_037492</name>
</gene>
<dbReference type="Proteomes" id="UP001318860">
    <property type="component" value="Unassembled WGS sequence"/>
</dbReference>
<evidence type="ECO:0000256" key="1">
    <source>
        <dbReference type="SAM" id="Coils"/>
    </source>
</evidence>
<comment type="caution">
    <text evidence="3">The sequence shown here is derived from an EMBL/GenBank/DDBJ whole genome shotgun (WGS) entry which is preliminary data.</text>
</comment>
<dbReference type="EMBL" id="JABTTQ020001697">
    <property type="protein sequence ID" value="KAK6128786.1"/>
    <property type="molecule type" value="Genomic_DNA"/>
</dbReference>
<feature type="region of interest" description="Disordered" evidence="2">
    <location>
        <begin position="176"/>
        <end position="257"/>
    </location>
</feature>